<feature type="domain" description="Gnk2-homologous" evidence="6">
    <location>
        <begin position="1"/>
        <end position="102"/>
    </location>
</feature>
<keyword evidence="3" id="KW-0732">Signal</keyword>
<evidence type="ECO:0000256" key="3">
    <source>
        <dbReference type="ARBA" id="ARBA00022729"/>
    </source>
</evidence>
<dbReference type="FunFam" id="3.30.430.20:FF:000002">
    <property type="entry name" value="Cysteine-rich receptor-like protein kinase 10"/>
    <property type="match status" value="1"/>
</dbReference>
<dbReference type="PANTHER" id="PTHR32411:SF43">
    <property type="entry name" value="CYSTEINE-RICH REPEAT SECRETORY PROTEIN 38"/>
    <property type="match status" value="1"/>
</dbReference>
<keyword evidence="2" id="KW-0964">Secreted</keyword>
<evidence type="ECO:0000256" key="5">
    <source>
        <dbReference type="ARBA" id="ARBA00038515"/>
    </source>
</evidence>
<dbReference type="InterPro" id="IPR038408">
    <property type="entry name" value="GNK2_sf"/>
</dbReference>
<dbReference type="AlphaFoldDB" id="A0A5N5N1M2"/>
<sequence>MYSLTNVSDENGFKRSVTKLLDSLQDKAAAGDSRRKYATGKISAPNFQTIYALSQCTPDLSQTDCSYCLRNASARIGQCCQESQGGRVIYPSCNFRYEINQFYEIPIGEDPSPPKVIRLIRVK</sequence>
<comment type="caution">
    <text evidence="7">The sequence shown here is derived from an EMBL/GenBank/DDBJ whole genome shotgun (WGS) entry which is preliminary data.</text>
</comment>
<gene>
    <name evidence="7" type="ORF">DKX38_005440</name>
</gene>
<dbReference type="EMBL" id="VDCV01000004">
    <property type="protein sequence ID" value="KAB5560483.1"/>
    <property type="molecule type" value="Genomic_DNA"/>
</dbReference>
<keyword evidence="4" id="KW-0677">Repeat</keyword>
<evidence type="ECO:0000313" key="7">
    <source>
        <dbReference type="EMBL" id="KAB5560483.1"/>
    </source>
</evidence>
<organism evidence="7 8">
    <name type="scientific">Salix brachista</name>
    <dbReference type="NCBI Taxonomy" id="2182728"/>
    <lineage>
        <taxon>Eukaryota</taxon>
        <taxon>Viridiplantae</taxon>
        <taxon>Streptophyta</taxon>
        <taxon>Embryophyta</taxon>
        <taxon>Tracheophyta</taxon>
        <taxon>Spermatophyta</taxon>
        <taxon>Magnoliopsida</taxon>
        <taxon>eudicotyledons</taxon>
        <taxon>Gunneridae</taxon>
        <taxon>Pentapetalae</taxon>
        <taxon>rosids</taxon>
        <taxon>fabids</taxon>
        <taxon>Malpighiales</taxon>
        <taxon>Salicaceae</taxon>
        <taxon>Saliceae</taxon>
        <taxon>Salix</taxon>
    </lineage>
</organism>
<reference evidence="8" key="1">
    <citation type="journal article" date="2019" name="Gigascience">
        <title>De novo genome assembly of the endangered Acer yangbiense, a plant species with extremely small populations endemic to Yunnan Province, China.</title>
        <authorList>
            <person name="Yang J."/>
            <person name="Wariss H.M."/>
            <person name="Tao L."/>
            <person name="Zhang R."/>
            <person name="Yun Q."/>
            <person name="Hollingsworth P."/>
            <person name="Dao Z."/>
            <person name="Luo G."/>
            <person name="Guo H."/>
            <person name="Ma Y."/>
            <person name="Sun W."/>
        </authorList>
    </citation>
    <scope>NUCLEOTIDE SEQUENCE [LARGE SCALE GENOMIC DNA]</scope>
    <source>
        <strain evidence="8">cv. br00</strain>
    </source>
</reference>
<dbReference type="PANTHER" id="PTHR32411">
    <property type="entry name" value="CYSTEINE-RICH REPEAT SECRETORY PROTEIN 38-RELATED"/>
    <property type="match status" value="1"/>
</dbReference>
<evidence type="ECO:0000256" key="1">
    <source>
        <dbReference type="ARBA" id="ARBA00004613"/>
    </source>
</evidence>
<dbReference type="PROSITE" id="PS51473">
    <property type="entry name" value="GNK2"/>
    <property type="match status" value="1"/>
</dbReference>
<evidence type="ECO:0000259" key="6">
    <source>
        <dbReference type="PROSITE" id="PS51473"/>
    </source>
</evidence>
<name>A0A5N5N1M2_9ROSI</name>
<dbReference type="Pfam" id="PF01657">
    <property type="entry name" value="Stress-antifung"/>
    <property type="match status" value="1"/>
</dbReference>
<keyword evidence="8" id="KW-1185">Reference proteome</keyword>
<comment type="similarity">
    <text evidence="5">Belongs to the cysteine-rich repeat secretory protein family.</text>
</comment>
<evidence type="ECO:0000256" key="2">
    <source>
        <dbReference type="ARBA" id="ARBA00022525"/>
    </source>
</evidence>
<proteinExistence type="inferred from homology"/>
<accession>A0A5N5N1M2</accession>
<dbReference type="InterPro" id="IPR050581">
    <property type="entry name" value="CRR_secretory_protein"/>
</dbReference>
<dbReference type="Gene3D" id="3.30.430.20">
    <property type="entry name" value="Gnk2 domain, C-X8-C-X2-C motif"/>
    <property type="match status" value="1"/>
</dbReference>
<dbReference type="Proteomes" id="UP000326939">
    <property type="component" value="Chromosome 4"/>
</dbReference>
<dbReference type="GO" id="GO:0005576">
    <property type="term" value="C:extracellular region"/>
    <property type="evidence" value="ECO:0007669"/>
    <property type="project" value="UniProtKB-SubCell"/>
</dbReference>
<protein>
    <recommendedName>
        <fullName evidence="6">Gnk2-homologous domain-containing protein</fullName>
    </recommendedName>
</protein>
<evidence type="ECO:0000256" key="4">
    <source>
        <dbReference type="ARBA" id="ARBA00022737"/>
    </source>
</evidence>
<dbReference type="InterPro" id="IPR002902">
    <property type="entry name" value="GNK2"/>
</dbReference>
<comment type="subcellular location">
    <subcellularLocation>
        <location evidence="1">Secreted</location>
    </subcellularLocation>
</comment>
<evidence type="ECO:0000313" key="8">
    <source>
        <dbReference type="Proteomes" id="UP000326939"/>
    </source>
</evidence>
<dbReference type="CDD" id="cd23509">
    <property type="entry name" value="Gnk2-like"/>
    <property type="match status" value="1"/>
</dbReference>